<evidence type="ECO:0000313" key="3">
    <source>
        <dbReference type="EMBL" id="TDL18694.1"/>
    </source>
</evidence>
<keyword evidence="4" id="KW-1185">Reference proteome</keyword>
<dbReference type="AlphaFoldDB" id="A0A4Y7PTH2"/>
<dbReference type="VEuPathDB" id="FungiDB:BD410DRAFT_842713"/>
<dbReference type="PROSITE" id="PS00109">
    <property type="entry name" value="PROTEIN_KINASE_TYR"/>
    <property type="match status" value="1"/>
</dbReference>
<dbReference type="GO" id="GO:0004674">
    <property type="term" value="F:protein serine/threonine kinase activity"/>
    <property type="evidence" value="ECO:0007669"/>
    <property type="project" value="TreeGrafter"/>
</dbReference>
<dbReference type="OrthoDB" id="122279at2759"/>
<dbReference type="GO" id="GO:0005524">
    <property type="term" value="F:ATP binding"/>
    <property type="evidence" value="ECO:0007669"/>
    <property type="project" value="InterPro"/>
</dbReference>
<gene>
    <name evidence="3" type="ORF">BD410DRAFT_842713</name>
</gene>
<dbReference type="Gene3D" id="1.10.510.10">
    <property type="entry name" value="Transferase(Phosphotransferase) domain 1"/>
    <property type="match status" value="1"/>
</dbReference>
<dbReference type="PROSITE" id="PS50011">
    <property type="entry name" value="PROTEIN_KINASE_DOM"/>
    <property type="match status" value="1"/>
</dbReference>
<accession>A0A4Y7PTH2</accession>
<evidence type="ECO:0000313" key="4">
    <source>
        <dbReference type="Proteomes" id="UP000294933"/>
    </source>
</evidence>
<feature type="domain" description="Protein kinase" evidence="2">
    <location>
        <begin position="148"/>
        <end position="418"/>
    </location>
</feature>
<dbReference type="PANTHER" id="PTHR44329">
    <property type="entry name" value="SERINE/THREONINE-PROTEIN KINASE TNNI3K-RELATED"/>
    <property type="match status" value="1"/>
</dbReference>
<protein>
    <submittedName>
        <fullName evidence="3">Kinase-like protein</fullName>
    </submittedName>
</protein>
<dbReference type="STRING" id="50990.A0A4Y7PTH2"/>
<name>A0A4Y7PTH2_9AGAM</name>
<dbReference type="SUPFAM" id="SSF56112">
    <property type="entry name" value="Protein kinase-like (PK-like)"/>
    <property type="match status" value="1"/>
</dbReference>
<feature type="region of interest" description="Disordered" evidence="1">
    <location>
        <begin position="480"/>
        <end position="516"/>
    </location>
</feature>
<sequence length="534" mass="59301">MSQVQSEEVLTSRSPPPLSTTEKVFDTEKTLREIGRALGYLKSNPSWWTRIYTQCFQVVNAMAKAKEPQPQLCNLLQAALELALSVDKDCVLKLAGEEADAFMCLVQKAIDFTPHGHKSRGHFMKILMDVAIHSHVFPRILTLDDITDRSEHPLYAGGFGDVWRASWRGRSVALKSPRLTLAMNDAEKAHKNLCREVLLWRQLNHPHLLEFLGVCKYSSLYTSIVSPWMENGTVLNFVKACPKVDRIKLLKQVASALSYLHEHDPPIVHQDVRGINILVNDKQDAVLGDFGLSRIDNNFFASMASTMQHGCTRWQAPELLFPPSGEIPSTSWATDMWSFGMVVLELFTECLPFAKTAVDSAVIIDIYHGRKPDRPVDSEVKAPGLSDRVWACAEKCWAKSPSDRPRASVLVSQLTEELAAENTTSIDAVPDAISAQGFSRRAPPSLVATLWRSVRARRRVPSRETRILLPDVDIPAITTAGESKLSSPQLASPTAGRDEESSNEPVCSKSQTVQHGALRIGEPTQMVNNYASLI</sequence>
<reference evidence="3 4" key="1">
    <citation type="submission" date="2018-06" db="EMBL/GenBank/DDBJ databases">
        <title>A transcriptomic atlas of mushroom development highlights an independent origin of complex multicellularity.</title>
        <authorList>
            <consortium name="DOE Joint Genome Institute"/>
            <person name="Krizsan K."/>
            <person name="Almasi E."/>
            <person name="Merenyi Z."/>
            <person name="Sahu N."/>
            <person name="Viragh M."/>
            <person name="Koszo T."/>
            <person name="Mondo S."/>
            <person name="Kiss B."/>
            <person name="Balint B."/>
            <person name="Kues U."/>
            <person name="Barry K."/>
            <person name="Hegedus J.C."/>
            <person name="Henrissat B."/>
            <person name="Johnson J."/>
            <person name="Lipzen A."/>
            <person name="Ohm R."/>
            <person name="Nagy I."/>
            <person name="Pangilinan J."/>
            <person name="Yan J."/>
            <person name="Xiong Y."/>
            <person name="Grigoriev I.V."/>
            <person name="Hibbett D.S."/>
            <person name="Nagy L.G."/>
        </authorList>
    </citation>
    <scope>NUCLEOTIDE SEQUENCE [LARGE SCALE GENOMIC DNA]</scope>
    <source>
        <strain evidence="3 4">SZMC22713</strain>
    </source>
</reference>
<organism evidence="3 4">
    <name type="scientific">Rickenella mellea</name>
    <dbReference type="NCBI Taxonomy" id="50990"/>
    <lineage>
        <taxon>Eukaryota</taxon>
        <taxon>Fungi</taxon>
        <taxon>Dikarya</taxon>
        <taxon>Basidiomycota</taxon>
        <taxon>Agaricomycotina</taxon>
        <taxon>Agaricomycetes</taxon>
        <taxon>Hymenochaetales</taxon>
        <taxon>Rickenellaceae</taxon>
        <taxon>Rickenella</taxon>
    </lineage>
</organism>
<keyword evidence="3" id="KW-0418">Kinase</keyword>
<feature type="compositionally biased region" description="Polar residues" evidence="1">
    <location>
        <begin position="503"/>
        <end position="514"/>
    </location>
</feature>
<feature type="compositionally biased region" description="Polar residues" evidence="1">
    <location>
        <begin position="1"/>
        <end position="13"/>
    </location>
</feature>
<dbReference type="Pfam" id="PF07714">
    <property type="entry name" value="PK_Tyr_Ser-Thr"/>
    <property type="match status" value="1"/>
</dbReference>
<dbReference type="PANTHER" id="PTHR44329:SF214">
    <property type="entry name" value="PROTEIN KINASE DOMAIN-CONTAINING PROTEIN"/>
    <property type="match status" value="1"/>
</dbReference>
<dbReference type="InterPro" id="IPR051681">
    <property type="entry name" value="Ser/Thr_Kinases-Pseudokinases"/>
</dbReference>
<dbReference type="Proteomes" id="UP000294933">
    <property type="component" value="Unassembled WGS sequence"/>
</dbReference>
<evidence type="ECO:0000256" key="1">
    <source>
        <dbReference type="SAM" id="MobiDB-lite"/>
    </source>
</evidence>
<dbReference type="InterPro" id="IPR000719">
    <property type="entry name" value="Prot_kinase_dom"/>
</dbReference>
<dbReference type="InterPro" id="IPR011009">
    <property type="entry name" value="Kinase-like_dom_sf"/>
</dbReference>
<proteinExistence type="predicted"/>
<dbReference type="InterPro" id="IPR008266">
    <property type="entry name" value="Tyr_kinase_AS"/>
</dbReference>
<feature type="region of interest" description="Disordered" evidence="1">
    <location>
        <begin position="1"/>
        <end position="22"/>
    </location>
</feature>
<dbReference type="InterPro" id="IPR001245">
    <property type="entry name" value="Ser-Thr/Tyr_kinase_cat_dom"/>
</dbReference>
<dbReference type="EMBL" id="ML170205">
    <property type="protein sequence ID" value="TDL18694.1"/>
    <property type="molecule type" value="Genomic_DNA"/>
</dbReference>
<evidence type="ECO:0000259" key="2">
    <source>
        <dbReference type="PROSITE" id="PS50011"/>
    </source>
</evidence>
<feature type="compositionally biased region" description="Polar residues" evidence="1">
    <location>
        <begin position="480"/>
        <end position="492"/>
    </location>
</feature>
<keyword evidence="3" id="KW-0808">Transferase</keyword>